<feature type="compositionally biased region" description="Basic residues" evidence="1">
    <location>
        <begin position="7"/>
        <end position="16"/>
    </location>
</feature>
<proteinExistence type="predicted"/>
<reference evidence="2" key="1">
    <citation type="submission" date="2021-06" db="EMBL/GenBank/DDBJ databases">
        <authorList>
            <person name="Kallberg Y."/>
            <person name="Tangrot J."/>
            <person name="Rosling A."/>
        </authorList>
    </citation>
    <scope>NUCLEOTIDE SEQUENCE</scope>
    <source>
        <strain evidence="2">MT106</strain>
    </source>
</reference>
<dbReference type="Proteomes" id="UP000789831">
    <property type="component" value="Unassembled WGS sequence"/>
</dbReference>
<evidence type="ECO:0000313" key="2">
    <source>
        <dbReference type="EMBL" id="CAG8463495.1"/>
    </source>
</evidence>
<organism evidence="2 3">
    <name type="scientific">Ambispora gerdemannii</name>
    <dbReference type="NCBI Taxonomy" id="144530"/>
    <lineage>
        <taxon>Eukaryota</taxon>
        <taxon>Fungi</taxon>
        <taxon>Fungi incertae sedis</taxon>
        <taxon>Mucoromycota</taxon>
        <taxon>Glomeromycotina</taxon>
        <taxon>Glomeromycetes</taxon>
        <taxon>Archaeosporales</taxon>
        <taxon>Ambisporaceae</taxon>
        <taxon>Ambispora</taxon>
    </lineage>
</organism>
<dbReference type="AlphaFoldDB" id="A0A9N8VQU0"/>
<name>A0A9N8VQU0_9GLOM</name>
<dbReference type="EMBL" id="CAJVPL010000196">
    <property type="protein sequence ID" value="CAG8463495.1"/>
    <property type="molecule type" value="Genomic_DNA"/>
</dbReference>
<gene>
    <name evidence="2" type="ORF">AGERDE_LOCUS2375</name>
</gene>
<evidence type="ECO:0000256" key="1">
    <source>
        <dbReference type="SAM" id="MobiDB-lite"/>
    </source>
</evidence>
<comment type="caution">
    <text evidence="2">The sequence shown here is derived from an EMBL/GenBank/DDBJ whole genome shotgun (WGS) entry which is preliminary data.</text>
</comment>
<evidence type="ECO:0000313" key="3">
    <source>
        <dbReference type="Proteomes" id="UP000789831"/>
    </source>
</evidence>
<keyword evidence="3" id="KW-1185">Reference proteome</keyword>
<sequence length="56" mass="6915">MTSPRSTKLKHKKHPPYLRPSASNQFHKRNRFEYFSYMEPVCSQRWRKNSTKKKPY</sequence>
<accession>A0A9N8VQU0</accession>
<feature type="region of interest" description="Disordered" evidence="1">
    <location>
        <begin position="1"/>
        <end position="24"/>
    </location>
</feature>
<protein>
    <submittedName>
        <fullName evidence="2">22_t:CDS:1</fullName>
    </submittedName>
</protein>